<reference evidence="7 8" key="1">
    <citation type="journal article" date="2013" name="Front. Microbiol.">
        <title>The genome of the endophytic bacterium H. frisingense GSF30(T) identifies diverse strategies in the Herbaspirillum genus to interact with plants.</title>
        <authorList>
            <person name="Straub D."/>
            <person name="Rothballer M."/>
            <person name="Hartmann A."/>
            <person name="Ludewig U."/>
        </authorList>
    </citation>
    <scope>NUCLEOTIDE SEQUENCE [LARGE SCALE GENOMIC DNA]</scope>
    <source>
        <strain evidence="7 8">GSF30</strain>
    </source>
</reference>
<dbReference type="Pfam" id="PF13296">
    <property type="entry name" value="T6SS_Vgr"/>
    <property type="match status" value="1"/>
</dbReference>
<dbReference type="InterPro" id="IPR037026">
    <property type="entry name" value="Vgr_OB-fold_dom_sf"/>
</dbReference>
<accession>A0AAI9ID50</accession>
<comment type="similarity">
    <text evidence="1">Belongs to the VgrG protein family.</text>
</comment>
<dbReference type="SUPFAM" id="SSF69349">
    <property type="entry name" value="Phage fibre proteins"/>
    <property type="match status" value="1"/>
</dbReference>
<sequence>MQRDPKRWEMLTRQRQHNRILQLSFVHEDGPDAELLINRLEASEALSRDFYYSLELLSNDAGIELKTMMGKLLCAALTRADGTQRYFTGYVDRFTLLRSDGGIAFYEARLVPWLAFLKSRKNNRIFHRLSLEDLSATIFRDYRLHAKWDLQRRKTDPVRTQMFQFDESDSNMLHRRWEDAGWHYHYEHDAQGHHLILSDDSTYAQPIDGDEEVPFQRHGGAIEEDGIASWSAARRFQPASVALTSYDFKMAGTLAVNVPTLNKQGSALPVEHYEYTGAYGFGSREEGDRKSRIRIEEFEAQAKIFEGAGNCRYLQPGRTFRMTGHFSEQGSRKPDRSSRDEDQKFLIISVEHSATNNYLQGADAPPIYTNRITCLRRRIPWRPGRGHHSQPTLLNGIQTATVVGPSGENHFVDEYGRVRVQFHWDRIGKNDAGSSAWIRVASHWTGGTQGCIAVPRIGQLVIVQWLGGDPDRPIITGSVVNQINMPPWALPSQVALSGMRSRELTPRQGNTPVGRSGHLLFDDTHGAIQTQMRSDAFDSQLSLGHITRIEQREGRRDARGQGFELRSDAHGVIRAAQGLLLTSEARPKAHGHVTGLGETVTRLTQARSTVDSLSRLAQEHQAQDKDGDQQQVAAALQAQNDAIQGSSEDGRPAELSEPHLLLASPSGIEASSGASTHLASAEHAAVTAGSHVSLAAGKSFFASAAEKISLLAYRMGLKLIAASGRVQIQAQNDSMEILAQKVVDIISTRDWINLRAKKGIRSGYAYNESVSQCIGHAVCTQPCIDQLTSWISDGDLKSPRNLYGRALLYNQADIIAATEPHLKGSDIQFENVLNIYKGALARLQDPMQKEQLIDRLALTTANVIGKSLSETSHNVLAKAYLYLLADGKVRVEKMTRFDLAKWAIAQAKEQGVKLDSQRQQTRADARTEARRAVNYAKANPSIDIYELDIAKLEREGRIAPGSIKGIGIPGVAVARRWLGSSSPPEFRLGIVTILIQLVALNFAMKDLANNDQFNEEETTIKATVAILSLGATIVETVAVTVEKSVEHPLAAFIRNQWVVRQRYMTMITLGARAVGSLAGIGAASYDIFTNMPKAYREGNKALAGLYLVSGILASRIAAATFFSLGALFWPLLLISFGIGIAIALINNSQLKTWISRCEFSAGEKYASFDAQLKGYHDAVGG</sequence>
<gene>
    <name evidence="7" type="ORF">HFRIS_015496</name>
</gene>
<evidence type="ECO:0000256" key="2">
    <source>
        <dbReference type="SAM" id="MobiDB-lite"/>
    </source>
</evidence>
<dbReference type="InterPro" id="IPR048126">
    <property type="entry name" value="Toxin_VasX"/>
</dbReference>
<dbReference type="InterPro" id="IPR018769">
    <property type="entry name" value="VgrG2_DUF2345"/>
</dbReference>
<organism evidence="7 8">
    <name type="scientific">Herbaspirillum frisingense GSF30</name>
    <dbReference type="NCBI Taxonomy" id="864073"/>
    <lineage>
        <taxon>Bacteria</taxon>
        <taxon>Pseudomonadati</taxon>
        <taxon>Pseudomonadota</taxon>
        <taxon>Betaproteobacteria</taxon>
        <taxon>Burkholderiales</taxon>
        <taxon>Oxalobacteraceae</taxon>
        <taxon>Herbaspirillum</taxon>
    </lineage>
</organism>
<name>A0AAI9ID50_9BURK</name>
<dbReference type="InterPro" id="IPR028244">
    <property type="entry name" value="T6SS_Rhs_Vgr_dom"/>
</dbReference>
<evidence type="ECO:0000313" key="7">
    <source>
        <dbReference type="EMBL" id="EOA03775.1"/>
    </source>
</evidence>
<feature type="transmembrane region" description="Helical" evidence="3">
    <location>
        <begin position="1127"/>
        <end position="1146"/>
    </location>
</feature>
<feature type="domain" description="Gp5/Type VI secretion system Vgr protein OB-fold" evidence="4">
    <location>
        <begin position="413"/>
        <end position="478"/>
    </location>
</feature>
<dbReference type="NCBIfam" id="TIGR03361">
    <property type="entry name" value="VI_Rhs_Vgr"/>
    <property type="match status" value="1"/>
</dbReference>
<dbReference type="Gene3D" id="2.40.50.230">
    <property type="entry name" value="Gp5 N-terminal domain"/>
    <property type="match status" value="1"/>
</dbReference>
<feature type="domain" description="DUF2345" evidence="5">
    <location>
        <begin position="649"/>
        <end position="761"/>
    </location>
</feature>
<dbReference type="Pfam" id="PF04717">
    <property type="entry name" value="Phage_base_V"/>
    <property type="match status" value="1"/>
</dbReference>
<dbReference type="InterPro" id="IPR006531">
    <property type="entry name" value="Gp5/Vgr_OB"/>
</dbReference>
<dbReference type="SUPFAM" id="SSF69279">
    <property type="entry name" value="Phage tail proteins"/>
    <property type="match status" value="2"/>
</dbReference>
<dbReference type="InterPro" id="IPR017847">
    <property type="entry name" value="T6SS_RhsGE_Vgr_subset"/>
</dbReference>
<feature type="compositionally biased region" description="Basic and acidic residues" evidence="2">
    <location>
        <begin position="330"/>
        <end position="341"/>
    </location>
</feature>
<keyword evidence="3" id="KW-1133">Transmembrane helix</keyword>
<feature type="region of interest" description="Disordered" evidence="2">
    <location>
        <begin position="322"/>
        <end position="341"/>
    </location>
</feature>
<feature type="transmembrane region" description="Helical" evidence="3">
    <location>
        <begin position="1101"/>
        <end position="1121"/>
    </location>
</feature>
<dbReference type="Proteomes" id="UP000006772">
    <property type="component" value="Unassembled WGS sequence"/>
</dbReference>
<evidence type="ECO:0000259" key="4">
    <source>
        <dbReference type="Pfam" id="PF04717"/>
    </source>
</evidence>
<evidence type="ECO:0000259" key="5">
    <source>
        <dbReference type="Pfam" id="PF10106"/>
    </source>
</evidence>
<protein>
    <submittedName>
        <fullName evidence="7">VGR-related protein</fullName>
    </submittedName>
</protein>
<dbReference type="NCBIfam" id="TIGR01646">
    <property type="entry name" value="vgr_GE"/>
    <property type="match status" value="1"/>
</dbReference>
<dbReference type="SUPFAM" id="SSF69255">
    <property type="entry name" value="gp5 N-terminal domain-like"/>
    <property type="match status" value="1"/>
</dbReference>
<keyword evidence="3" id="KW-0472">Membrane</keyword>
<dbReference type="Gene3D" id="2.30.110.50">
    <property type="match status" value="1"/>
</dbReference>
<dbReference type="InterPro" id="IPR006533">
    <property type="entry name" value="T6SS_Vgr_RhsGE"/>
</dbReference>
<dbReference type="Pfam" id="PF05954">
    <property type="entry name" value="Phage_GPD"/>
    <property type="match status" value="1"/>
</dbReference>
<comment type="caution">
    <text evidence="7">The sequence shown here is derived from an EMBL/GenBank/DDBJ whole genome shotgun (WGS) entry which is preliminary data.</text>
</comment>
<dbReference type="Gene3D" id="4.10.220.110">
    <property type="match status" value="1"/>
</dbReference>
<keyword evidence="3" id="KW-0812">Transmembrane</keyword>
<dbReference type="NCBIfam" id="NF041559">
    <property type="entry name" value="BTH_I2691_fam"/>
    <property type="match status" value="1"/>
</dbReference>
<evidence type="ECO:0000256" key="1">
    <source>
        <dbReference type="ARBA" id="ARBA00005558"/>
    </source>
</evidence>
<proteinExistence type="inferred from homology"/>
<dbReference type="AlphaFoldDB" id="A0AAI9ID50"/>
<evidence type="ECO:0000256" key="3">
    <source>
        <dbReference type="SAM" id="Phobius"/>
    </source>
</evidence>
<evidence type="ECO:0000313" key="8">
    <source>
        <dbReference type="Proteomes" id="UP000006772"/>
    </source>
</evidence>
<feature type="domain" description="Putative type VI secretion system Rhs element associated Vgr" evidence="6">
    <location>
        <begin position="515"/>
        <end position="617"/>
    </location>
</feature>
<dbReference type="RefSeq" id="WP_006464334.1">
    <property type="nucleotide sequence ID" value="NZ_AEEC02000022.1"/>
</dbReference>
<evidence type="ECO:0000259" key="6">
    <source>
        <dbReference type="Pfam" id="PF13296"/>
    </source>
</evidence>
<dbReference type="EMBL" id="AEEC02000022">
    <property type="protein sequence ID" value="EOA03775.1"/>
    <property type="molecule type" value="Genomic_DNA"/>
</dbReference>
<dbReference type="Pfam" id="PF10106">
    <property type="entry name" value="DUF2345"/>
    <property type="match status" value="1"/>
</dbReference>
<dbReference type="Gene3D" id="3.55.50.10">
    <property type="entry name" value="Baseplate protein-like domains"/>
    <property type="match status" value="1"/>
</dbReference>